<dbReference type="EMBL" id="MU827309">
    <property type="protein sequence ID" value="KAJ7360632.1"/>
    <property type="molecule type" value="Genomic_DNA"/>
</dbReference>
<dbReference type="PROSITE" id="PS50181">
    <property type="entry name" value="FBOX"/>
    <property type="match status" value="1"/>
</dbReference>
<dbReference type="SUPFAM" id="SSF81383">
    <property type="entry name" value="F-box domain"/>
    <property type="match status" value="1"/>
</dbReference>
<dbReference type="InterPro" id="IPR001810">
    <property type="entry name" value="F-box_dom"/>
</dbReference>
<evidence type="ECO:0000313" key="3">
    <source>
        <dbReference type="EMBL" id="KAJ7360632.1"/>
    </source>
</evidence>
<organism evidence="3 4">
    <name type="scientific">Desmophyllum pertusum</name>
    <dbReference type="NCBI Taxonomy" id="174260"/>
    <lineage>
        <taxon>Eukaryota</taxon>
        <taxon>Metazoa</taxon>
        <taxon>Cnidaria</taxon>
        <taxon>Anthozoa</taxon>
        <taxon>Hexacorallia</taxon>
        <taxon>Scleractinia</taxon>
        <taxon>Caryophylliina</taxon>
        <taxon>Caryophylliidae</taxon>
        <taxon>Desmophyllum</taxon>
    </lineage>
</organism>
<proteinExistence type="predicted"/>
<dbReference type="OrthoDB" id="3219396at2759"/>
<dbReference type="GO" id="GO:0019005">
    <property type="term" value="C:SCF ubiquitin ligase complex"/>
    <property type="evidence" value="ECO:0007669"/>
    <property type="project" value="TreeGrafter"/>
</dbReference>
<feature type="domain" description="F-box" evidence="2">
    <location>
        <begin position="55"/>
        <end position="101"/>
    </location>
</feature>
<comment type="caution">
    <text evidence="3">The sequence shown here is derived from an EMBL/GenBank/DDBJ whole genome shotgun (WGS) entry which is preliminary data.</text>
</comment>
<dbReference type="PANTHER" id="PTHR46731:SF1">
    <property type="entry name" value="F-BOX ONLY PROTEIN 15"/>
    <property type="match status" value="1"/>
</dbReference>
<dbReference type="InterPro" id="IPR036047">
    <property type="entry name" value="F-box-like_dom_sf"/>
</dbReference>
<dbReference type="SMART" id="SM00256">
    <property type="entry name" value="FBOX"/>
    <property type="match status" value="1"/>
</dbReference>
<protein>
    <submittedName>
        <fullName evidence="3">F-box only protein 15</fullName>
    </submittedName>
</protein>
<gene>
    <name evidence="3" type="primary">FBXO15</name>
    <name evidence="3" type="ORF">OS493_015741</name>
</gene>
<dbReference type="Gene3D" id="1.20.1280.50">
    <property type="match status" value="1"/>
</dbReference>
<evidence type="ECO:0000259" key="2">
    <source>
        <dbReference type="PROSITE" id="PS50181"/>
    </source>
</evidence>
<dbReference type="AlphaFoldDB" id="A0A9W9YPG7"/>
<evidence type="ECO:0000256" key="1">
    <source>
        <dbReference type="SAM" id="MobiDB-lite"/>
    </source>
</evidence>
<evidence type="ECO:0000313" key="4">
    <source>
        <dbReference type="Proteomes" id="UP001163046"/>
    </source>
</evidence>
<reference evidence="3" key="1">
    <citation type="submission" date="2023-01" db="EMBL/GenBank/DDBJ databases">
        <title>Genome assembly of the deep-sea coral Lophelia pertusa.</title>
        <authorList>
            <person name="Herrera S."/>
            <person name="Cordes E."/>
        </authorList>
    </citation>
    <scope>NUCLEOTIDE SEQUENCE</scope>
    <source>
        <strain evidence="3">USNM1676648</strain>
        <tissue evidence="3">Polyp</tissue>
    </source>
</reference>
<accession>A0A9W9YPG7</accession>
<dbReference type="Pfam" id="PF12937">
    <property type="entry name" value="F-box-like"/>
    <property type="match status" value="1"/>
</dbReference>
<keyword evidence="4" id="KW-1185">Reference proteome</keyword>
<feature type="region of interest" description="Disordered" evidence="1">
    <location>
        <begin position="1"/>
        <end position="44"/>
    </location>
</feature>
<sequence length="487" mass="56024">MSQHQKHLSSYLKSKRSGPTTAGGSKDRKTLVGVRPSPTKQVGKTHVPTYSRFKVLDLYRFPDELLLKIFKYLSPSELLVCAQVCHKWSTVSRESSLWQWLLPKLPKRVRDSLTFKETKEEGFDWKSEMIKRCINARNEEILKLQISKKLSPYTGLSTEVPHALRLGDVRWKLCITDTSGKEHWSSADCFNLFESSLCVRWYSLQLPSLSRLKTLRVFAFVPIFFHRNWKSHVNSATTRSLILQQDLRSKGVMLSQEKAVSESGMITAHIICPSILATCWSASWKDGGELAFITLCLHHRDLTRRVLLGSHDRTFVPPPHQPVPDDIDPKYGLHGYRATIELRNHKATLWGQQYREMYQQYVSDSYVCLGDPGHEHGSFQKRLSLPWKTELFKGILPDMCFLDVTVLHGRSVPFWCFSSPVKIVSNKAPDGDFSSEGEKLFIEYSDEHGSIRLDFIFTMEDEGRAIVTNVEVRLLKSFVNSWFNTRH</sequence>
<dbReference type="PANTHER" id="PTHR46731">
    <property type="entry name" value="F-BOX ONLY PROTEIN 15"/>
    <property type="match status" value="1"/>
</dbReference>
<name>A0A9W9YPG7_9CNID</name>
<dbReference type="Proteomes" id="UP001163046">
    <property type="component" value="Unassembled WGS sequence"/>
</dbReference>